<evidence type="ECO:0000256" key="1">
    <source>
        <dbReference type="SAM" id="Coils"/>
    </source>
</evidence>
<sequence length="129" mass="14721">MSQTPTKEQYENALETVRKYEKRQRQLKALGEELSKKLQEFDQIKFDINKDSKEIIFSGLHKAKGKLMIGKSVCHHGDKYEPVIGKLIAVKNALNESVEDVVKLVENKGYITIGTLDASKIYINEHARC</sequence>
<evidence type="ECO:0000313" key="3">
    <source>
        <dbReference type="Proteomes" id="UP000680279"/>
    </source>
</evidence>
<protein>
    <submittedName>
        <fullName evidence="2">Uncharacterized protein</fullName>
    </submittedName>
</protein>
<dbReference type="Proteomes" id="UP000680279">
    <property type="component" value="Unassembled WGS sequence"/>
</dbReference>
<keyword evidence="3" id="KW-1185">Reference proteome</keyword>
<feature type="coiled-coil region" evidence="1">
    <location>
        <begin position="10"/>
        <end position="40"/>
    </location>
</feature>
<proteinExistence type="predicted"/>
<gene>
    <name evidence="2" type="ORF">J1TS3_36350</name>
</gene>
<organism evidence="2 3">
    <name type="scientific">Siminovitchia fordii</name>
    <dbReference type="NCBI Taxonomy" id="254759"/>
    <lineage>
        <taxon>Bacteria</taxon>
        <taxon>Bacillati</taxon>
        <taxon>Bacillota</taxon>
        <taxon>Bacilli</taxon>
        <taxon>Bacillales</taxon>
        <taxon>Bacillaceae</taxon>
        <taxon>Siminovitchia</taxon>
    </lineage>
</organism>
<reference evidence="2 3" key="1">
    <citation type="submission" date="2021-03" db="EMBL/GenBank/DDBJ databases">
        <title>Antimicrobial resistance genes in bacteria isolated from Japanese honey, and their potential for conferring macrolide and lincosamide resistance in the American foulbrood pathogen Paenibacillus larvae.</title>
        <authorList>
            <person name="Okamoto M."/>
            <person name="Kumagai M."/>
            <person name="Kanamori H."/>
            <person name="Takamatsu D."/>
        </authorList>
    </citation>
    <scope>NUCLEOTIDE SEQUENCE [LARGE SCALE GENOMIC DNA]</scope>
    <source>
        <strain evidence="2 3">J1TS3</strain>
    </source>
</reference>
<keyword evidence="1" id="KW-0175">Coiled coil</keyword>
<dbReference type="EMBL" id="BOQT01000018">
    <property type="protein sequence ID" value="GIN22501.1"/>
    <property type="molecule type" value="Genomic_DNA"/>
</dbReference>
<accession>A0ABQ4K9V8</accession>
<evidence type="ECO:0000313" key="2">
    <source>
        <dbReference type="EMBL" id="GIN22501.1"/>
    </source>
</evidence>
<name>A0ABQ4K9V8_9BACI</name>
<comment type="caution">
    <text evidence="2">The sequence shown here is derived from an EMBL/GenBank/DDBJ whole genome shotgun (WGS) entry which is preliminary data.</text>
</comment>